<organism evidence="9 10">
    <name type="scientific">Acaromyces ingoldii</name>
    <dbReference type="NCBI Taxonomy" id="215250"/>
    <lineage>
        <taxon>Eukaryota</taxon>
        <taxon>Fungi</taxon>
        <taxon>Dikarya</taxon>
        <taxon>Basidiomycota</taxon>
        <taxon>Ustilaginomycotina</taxon>
        <taxon>Exobasidiomycetes</taxon>
        <taxon>Exobasidiales</taxon>
        <taxon>Cryptobasidiaceae</taxon>
        <taxon>Acaromyces</taxon>
    </lineage>
</organism>
<accession>A0A316YJM8</accession>
<feature type="region of interest" description="Disordered" evidence="7">
    <location>
        <begin position="1"/>
        <end position="53"/>
    </location>
</feature>
<keyword evidence="3" id="KW-0813">Transport</keyword>
<keyword evidence="6 8" id="KW-0472">Membrane</keyword>
<proteinExistence type="inferred from homology"/>
<feature type="transmembrane region" description="Helical" evidence="8">
    <location>
        <begin position="354"/>
        <end position="375"/>
    </location>
</feature>
<comment type="similarity">
    <text evidence="2">Belongs to the SLC29A/ENT transporter (TC 2.A.57) family.</text>
</comment>
<dbReference type="GO" id="GO:0015205">
    <property type="term" value="F:nucleobase transmembrane transporter activity"/>
    <property type="evidence" value="ECO:0007669"/>
    <property type="project" value="TreeGrafter"/>
</dbReference>
<evidence type="ECO:0000256" key="3">
    <source>
        <dbReference type="ARBA" id="ARBA00022448"/>
    </source>
</evidence>
<evidence type="ECO:0008006" key="11">
    <source>
        <dbReference type="Google" id="ProtNLM"/>
    </source>
</evidence>
<keyword evidence="10" id="KW-1185">Reference proteome</keyword>
<dbReference type="SUPFAM" id="SSF103473">
    <property type="entry name" value="MFS general substrate transporter"/>
    <property type="match status" value="1"/>
</dbReference>
<feature type="transmembrane region" description="Helical" evidence="8">
    <location>
        <begin position="426"/>
        <end position="451"/>
    </location>
</feature>
<feature type="transmembrane region" description="Helical" evidence="8">
    <location>
        <begin position="192"/>
        <end position="217"/>
    </location>
</feature>
<dbReference type="STRING" id="215250.A0A316YJM8"/>
<reference evidence="9 10" key="1">
    <citation type="journal article" date="2018" name="Mol. Biol. Evol.">
        <title>Broad Genomic Sampling Reveals a Smut Pathogenic Ancestry of the Fungal Clade Ustilaginomycotina.</title>
        <authorList>
            <person name="Kijpornyongpan T."/>
            <person name="Mondo S.J."/>
            <person name="Barry K."/>
            <person name="Sandor L."/>
            <person name="Lee J."/>
            <person name="Lipzen A."/>
            <person name="Pangilinan J."/>
            <person name="LaButti K."/>
            <person name="Hainaut M."/>
            <person name="Henrissat B."/>
            <person name="Grigoriev I.V."/>
            <person name="Spatafora J.W."/>
            <person name="Aime M.C."/>
        </authorList>
    </citation>
    <scope>NUCLEOTIDE SEQUENCE [LARGE SCALE GENOMIC DNA]</scope>
    <source>
        <strain evidence="9 10">MCA 4198</strain>
    </source>
</reference>
<evidence type="ECO:0000256" key="6">
    <source>
        <dbReference type="ARBA" id="ARBA00023136"/>
    </source>
</evidence>
<dbReference type="OrthoDB" id="10261753at2759"/>
<feature type="compositionally biased region" description="Acidic residues" evidence="7">
    <location>
        <begin position="41"/>
        <end position="53"/>
    </location>
</feature>
<feature type="region of interest" description="Disordered" evidence="7">
    <location>
        <begin position="301"/>
        <end position="329"/>
    </location>
</feature>
<evidence type="ECO:0000256" key="2">
    <source>
        <dbReference type="ARBA" id="ARBA00007965"/>
    </source>
</evidence>
<dbReference type="AlphaFoldDB" id="A0A316YJM8"/>
<name>A0A316YJM8_9BASI</name>
<dbReference type="EMBL" id="KZ819637">
    <property type="protein sequence ID" value="PWN89014.1"/>
    <property type="molecule type" value="Genomic_DNA"/>
</dbReference>
<dbReference type="PANTHER" id="PTHR10332">
    <property type="entry name" value="EQUILIBRATIVE NUCLEOSIDE TRANSPORTER"/>
    <property type="match status" value="1"/>
</dbReference>
<evidence type="ECO:0000313" key="9">
    <source>
        <dbReference type="EMBL" id="PWN89014.1"/>
    </source>
</evidence>
<dbReference type="PANTHER" id="PTHR10332:SF88">
    <property type="entry name" value="EQUILIBRATIVE NUCLEOSIDE TRANSPORTER 1, ISOFORM A"/>
    <property type="match status" value="1"/>
</dbReference>
<feature type="transmembrane region" description="Helical" evidence="8">
    <location>
        <begin position="124"/>
        <end position="144"/>
    </location>
</feature>
<dbReference type="GO" id="GO:0000329">
    <property type="term" value="C:fungal-type vacuole membrane"/>
    <property type="evidence" value="ECO:0007669"/>
    <property type="project" value="TreeGrafter"/>
</dbReference>
<feature type="transmembrane region" description="Helical" evidence="8">
    <location>
        <begin position="85"/>
        <end position="104"/>
    </location>
</feature>
<keyword evidence="5 8" id="KW-1133">Transmembrane helix</keyword>
<sequence length="532" mass="56400">MSDENENGTKSFRHSFHLPNFFSRGTGASGAPYEQVRSTEGDDGDDDDDEDTAEDVDGAAAASAAAAIGAASCDSWQSTSPMQRVLFKAAFCIFGASVLLPFNAVITPSEYYRSLVGSRFSASVMSWIIVAYNISSIAFGAHAAASMERASISRRVLFSASFVIGLLAVATGLTNFVPAVSPSEDTSSSTAFALFVVLSSSLAGLVSYLQMAVVTLANAWGPTFMGLMLAGQGVVGLVVSAIQLGAALSSSTKFPVAQAQQRTREARAASQFFGANTLLMALALATFAFVSRTQVFREVAARRQRGSKPQHADDENAAGSPEEEEARSISGLNRYLSPATRRQYGELRRTQAKVMVPSLALAYVFVVTLAVFPSLTSRVRPWSLPSLPPSSPASSQQLIFVAWHFVAFNACDLIGRTVPSLLPTLFATLSQPFLLVLSLLRTVLIPLLLACHIPDPRPHAPNISASSFGDAIFFILVCLLGLSNGLVATSIFVTAPRSDVLRSPAEKGRAAALLSWWLTLGLAVGSLASFAF</sequence>
<dbReference type="GO" id="GO:0005886">
    <property type="term" value="C:plasma membrane"/>
    <property type="evidence" value="ECO:0007669"/>
    <property type="project" value="TreeGrafter"/>
</dbReference>
<evidence type="ECO:0000256" key="7">
    <source>
        <dbReference type="SAM" id="MobiDB-lite"/>
    </source>
</evidence>
<dbReference type="GeneID" id="37047027"/>
<comment type="subcellular location">
    <subcellularLocation>
        <location evidence="1">Membrane</location>
        <topology evidence="1">Multi-pass membrane protein</topology>
    </subcellularLocation>
</comment>
<protein>
    <recommendedName>
        <fullName evidence="11">Nucleoside transporter</fullName>
    </recommendedName>
</protein>
<feature type="transmembrane region" description="Helical" evidence="8">
    <location>
        <begin position="513"/>
        <end position="531"/>
    </location>
</feature>
<dbReference type="Proteomes" id="UP000245768">
    <property type="component" value="Unassembled WGS sequence"/>
</dbReference>
<dbReference type="InterPro" id="IPR002259">
    <property type="entry name" value="Eqnu_transpt"/>
</dbReference>
<dbReference type="Pfam" id="PF01733">
    <property type="entry name" value="Nucleoside_tran"/>
    <property type="match status" value="1"/>
</dbReference>
<dbReference type="InterPro" id="IPR036259">
    <property type="entry name" value="MFS_trans_sf"/>
</dbReference>
<feature type="transmembrane region" description="Helical" evidence="8">
    <location>
        <begin position="268"/>
        <end position="290"/>
    </location>
</feature>
<feature type="transmembrane region" description="Helical" evidence="8">
    <location>
        <begin position="471"/>
        <end position="493"/>
    </location>
</feature>
<feature type="transmembrane region" description="Helical" evidence="8">
    <location>
        <begin position="156"/>
        <end position="180"/>
    </location>
</feature>
<evidence type="ECO:0000256" key="5">
    <source>
        <dbReference type="ARBA" id="ARBA00022989"/>
    </source>
</evidence>
<dbReference type="GO" id="GO:0034257">
    <property type="term" value="F:nicotinamide riboside transmembrane transporter activity"/>
    <property type="evidence" value="ECO:0007669"/>
    <property type="project" value="TreeGrafter"/>
</dbReference>
<keyword evidence="4 8" id="KW-0812">Transmembrane</keyword>
<gene>
    <name evidence="9" type="ORF">FA10DRAFT_302401</name>
</gene>
<evidence type="ECO:0000256" key="8">
    <source>
        <dbReference type="SAM" id="Phobius"/>
    </source>
</evidence>
<evidence type="ECO:0000313" key="10">
    <source>
        <dbReference type="Proteomes" id="UP000245768"/>
    </source>
</evidence>
<evidence type="ECO:0000256" key="1">
    <source>
        <dbReference type="ARBA" id="ARBA00004141"/>
    </source>
</evidence>
<dbReference type="PIRSF" id="PIRSF016379">
    <property type="entry name" value="ENT"/>
    <property type="match status" value="1"/>
</dbReference>
<feature type="transmembrane region" description="Helical" evidence="8">
    <location>
        <begin position="224"/>
        <end position="248"/>
    </location>
</feature>
<dbReference type="InParanoid" id="A0A316YJM8"/>
<dbReference type="RefSeq" id="XP_025376212.1">
    <property type="nucleotide sequence ID" value="XM_025525111.1"/>
</dbReference>
<dbReference type="PRINTS" id="PR01130">
    <property type="entry name" value="DERENTRNSPRT"/>
</dbReference>
<evidence type="ECO:0000256" key="4">
    <source>
        <dbReference type="ARBA" id="ARBA00022692"/>
    </source>
</evidence>